<dbReference type="OrthoDB" id="8273573at2"/>
<dbReference type="KEGG" id="lau:G293_01825"/>
<protein>
    <submittedName>
        <fullName evidence="1">Uncharacterized protein</fullName>
    </submittedName>
</protein>
<accession>A0A0G3I8F0</accession>
<evidence type="ECO:0000313" key="2">
    <source>
        <dbReference type="Proteomes" id="UP000035503"/>
    </source>
</evidence>
<dbReference type="PATRIC" id="fig|1277257.4.peg.395"/>
<name>A0A0G3I8F0_LIBAF</name>
<proteinExistence type="predicted"/>
<dbReference type="Proteomes" id="UP000035503">
    <property type="component" value="Chromosome"/>
</dbReference>
<dbReference type="RefSeq" id="WP_047264051.1">
    <property type="nucleotide sequence ID" value="NZ_CP004021.1"/>
</dbReference>
<dbReference type="AlphaFoldDB" id="A0A0G3I8F0"/>
<gene>
    <name evidence="1" type="ORF">G293_01825</name>
</gene>
<reference evidence="1 2" key="1">
    <citation type="journal article" date="2015" name="Genome Announc.">
        <title>Complete Genome Sequence of 'Candidatus Liberibacter africanus,' a Bacterium Associated with Citrus Huanglongbing.</title>
        <authorList>
            <person name="Lin H."/>
            <person name="Pietersen G."/>
            <person name="Han C."/>
            <person name="Read D.A."/>
            <person name="Lou B."/>
            <person name="Gupta G."/>
            <person name="Civerolo E.L."/>
        </authorList>
    </citation>
    <scope>NUCLEOTIDE SEQUENCE [LARGE SCALE GENOMIC DNA]</scope>
    <source>
        <strain evidence="1 2">PTSAPSY</strain>
    </source>
</reference>
<organism evidence="1 2">
    <name type="scientific">Candidatus Liberibacter africanus PTSAPSY</name>
    <dbReference type="NCBI Taxonomy" id="1277257"/>
    <lineage>
        <taxon>Bacteria</taxon>
        <taxon>Pseudomonadati</taxon>
        <taxon>Pseudomonadota</taxon>
        <taxon>Alphaproteobacteria</taxon>
        <taxon>Hyphomicrobiales</taxon>
        <taxon>Rhizobiaceae</taxon>
        <taxon>Liberibacter</taxon>
    </lineage>
</organism>
<sequence>MIFENQFLEDVLKHDRKEKKIKSLAQVLQGIAIHALLTNRTKNIKSITKGFIEYWIAYNSRCWRISQPRACFYIHIAYQERKKPVYICIGKTPKNATHKGKIYQ</sequence>
<dbReference type="EMBL" id="CP004021">
    <property type="protein sequence ID" value="AKK19997.1"/>
    <property type="molecule type" value="Genomic_DNA"/>
</dbReference>
<keyword evidence="2" id="KW-1185">Reference proteome</keyword>
<evidence type="ECO:0000313" key="1">
    <source>
        <dbReference type="EMBL" id="AKK19997.1"/>
    </source>
</evidence>